<name>A0A8D8S5L6_9HEMI</name>
<proteinExistence type="predicted"/>
<sequence length="199" mass="21910">METLIITTSSLIVLYFSVIWLTGPTEGRTNFNGDLADYPVVTFGPPEAKVNDTIPCPNATTPPVLCPGETTEPWTGRTDRFGKPIITSTLKPFALKKTGALLCKGGMVAHGARVDPECAAQMRSQFEAFAGLTFQEARCEKGHCIVDHIRKNIVVYSCDCEQNENGTVIGYCKILAPITLPTKAKEATWKTFIREELYY</sequence>
<reference evidence="1" key="1">
    <citation type="submission" date="2021-05" db="EMBL/GenBank/DDBJ databases">
        <authorList>
            <person name="Alioto T."/>
            <person name="Alioto T."/>
            <person name="Gomez Garrido J."/>
        </authorList>
    </citation>
    <scope>NUCLEOTIDE SEQUENCE</scope>
</reference>
<protein>
    <submittedName>
        <fullName evidence="1">Uncharacterized protein</fullName>
    </submittedName>
</protein>
<dbReference type="EMBL" id="HBUF01198295">
    <property type="protein sequence ID" value="CAG6660941.1"/>
    <property type="molecule type" value="Transcribed_RNA"/>
</dbReference>
<accession>A0A8D8S5L6</accession>
<evidence type="ECO:0000313" key="1">
    <source>
        <dbReference type="EMBL" id="CAG6660941.1"/>
    </source>
</evidence>
<dbReference type="AlphaFoldDB" id="A0A8D8S5L6"/>
<organism evidence="1">
    <name type="scientific">Cacopsylla melanoneura</name>
    <dbReference type="NCBI Taxonomy" id="428564"/>
    <lineage>
        <taxon>Eukaryota</taxon>
        <taxon>Metazoa</taxon>
        <taxon>Ecdysozoa</taxon>
        <taxon>Arthropoda</taxon>
        <taxon>Hexapoda</taxon>
        <taxon>Insecta</taxon>
        <taxon>Pterygota</taxon>
        <taxon>Neoptera</taxon>
        <taxon>Paraneoptera</taxon>
        <taxon>Hemiptera</taxon>
        <taxon>Sternorrhyncha</taxon>
        <taxon>Psylloidea</taxon>
        <taxon>Psyllidae</taxon>
        <taxon>Psyllinae</taxon>
        <taxon>Cacopsylla</taxon>
    </lineage>
</organism>